<comment type="caution">
    <text evidence="2">The sequence shown here is derived from an EMBL/GenBank/DDBJ whole genome shotgun (WGS) entry which is preliminary data.</text>
</comment>
<dbReference type="Proteomes" id="UP000821866">
    <property type="component" value="Chromosome 8"/>
</dbReference>
<name>A0A9J6D8Y5_RHIMP</name>
<dbReference type="InterPro" id="IPR013083">
    <property type="entry name" value="Znf_RING/FYVE/PHD"/>
</dbReference>
<proteinExistence type="predicted"/>
<feature type="region of interest" description="Disordered" evidence="1">
    <location>
        <begin position="108"/>
        <end position="128"/>
    </location>
</feature>
<dbReference type="AlphaFoldDB" id="A0A9J6D8Y5"/>
<feature type="region of interest" description="Disordered" evidence="1">
    <location>
        <begin position="330"/>
        <end position="349"/>
    </location>
</feature>
<accession>A0A9J6D8Y5</accession>
<reference evidence="2" key="2">
    <citation type="submission" date="2021-09" db="EMBL/GenBank/DDBJ databases">
        <authorList>
            <person name="Jia N."/>
            <person name="Wang J."/>
            <person name="Shi W."/>
            <person name="Du L."/>
            <person name="Sun Y."/>
            <person name="Zhan W."/>
            <person name="Jiang J."/>
            <person name="Wang Q."/>
            <person name="Zhang B."/>
            <person name="Ji P."/>
            <person name="Sakyi L.B."/>
            <person name="Cui X."/>
            <person name="Yuan T."/>
            <person name="Jiang B."/>
            <person name="Yang W."/>
            <person name="Lam T.T.-Y."/>
            <person name="Chang Q."/>
            <person name="Ding S."/>
            <person name="Wang X."/>
            <person name="Zhu J."/>
            <person name="Ruan X."/>
            <person name="Zhao L."/>
            <person name="Wei J."/>
            <person name="Que T."/>
            <person name="Du C."/>
            <person name="Cheng J."/>
            <person name="Dai P."/>
            <person name="Han X."/>
            <person name="Huang E."/>
            <person name="Gao Y."/>
            <person name="Liu J."/>
            <person name="Shao H."/>
            <person name="Ye R."/>
            <person name="Li L."/>
            <person name="Wei W."/>
            <person name="Wang X."/>
            <person name="Wang C."/>
            <person name="Huo Q."/>
            <person name="Li W."/>
            <person name="Guo W."/>
            <person name="Chen H."/>
            <person name="Chen S."/>
            <person name="Zhou L."/>
            <person name="Zhou L."/>
            <person name="Ni X."/>
            <person name="Tian J."/>
            <person name="Zhou Y."/>
            <person name="Sheng Y."/>
            <person name="Liu T."/>
            <person name="Pan Y."/>
            <person name="Xia L."/>
            <person name="Li J."/>
            <person name="Zhao F."/>
            <person name="Cao W."/>
        </authorList>
    </citation>
    <scope>NUCLEOTIDE SEQUENCE</scope>
    <source>
        <strain evidence="2">Rmic-2018</strain>
        <tissue evidence="2">Larvae</tissue>
    </source>
</reference>
<keyword evidence="3" id="KW-1185">Reference proteome</keyword>
<evidence type="ECO:0000313" key="2">
    <source>
        <dbReference type="EMBL" id="KAH8018539.1"/>
    </source>
</evidence>
<gene>
    <name evidence="2" type="ORF">HPB51_008740</name>
</gene>
<dbReference type="EMBL" id="JABSTU010000010">
    <property type="protein sequence ID" value="KAH8018539.1"/>
    <property type="molecule type" value="Genomic_DNA"/>
</dbReference>
<feature type="compositionally biased region" description="Basic and acidic residues" evidence="1">
    <location>
        <begin position="330"/>
        <end position="339"/>
    </location>
</feature>
<evidence type="ECO:0000256" key="1">
    <source>
        <dbReference type="SAM" id="MobiDB-lite"/>
    </source>
</evidence>
<evidence type="ECO:0000313" key="3">
    <source>
        <dbReference type="Proteomes" id="UP000821866"/>
    </source>
</evidence>
<organism evidence="2 3">
    <name type="scientific">Rhipicephalus microplus</name>
    <name type="common">Cattle tick</name>
    <name type="synonym">Boophilus microplus</name>
    <dbReference type="NCBI Taxonomy" id="6941"/>
    <lineage>
        <taxon>Eukaryota</taxon>
        <taxon>Metazoa</taxon>
        <taxon>Ecdysozoa</taxon>
        <taxon>Arthropoda</taxon>
        <taxon>Chelicerata</taxon>
        <taxon>Arachnida</taxon>
        <taxon>Acari</taxon>
        <taxon>Parasitiformes</taxon>
        <taxon>Ixodida</taxon>
        <taxon>Ixodoidea</taxon>
        <taxon>Ixodidae</taxon>
        <taxon>Rhipicephalinae</taxon>
        <taxon>Rhipicephalus</taxon>
        <taxon>Boophilus</taxon>
    </lineage>
</organism>
<sequence length="349" mass="37963">MVEDRLTLNGAVAAKQQALRAHRAVLVGVSAGHVGHPSCVSSASSPEPLSGYTTTIIIIIRRKREAICARGHSSHKDASALIRTVSSTCPVTDMYGCGGQQRYVPTAGGGSGDDRQHAVPPRETPGVATGRRQHYRYRVAGFGCHTEYQIVEFLDDLPATRFCSWCGLVCPKMWILSCLHFICPACHERAFGNSASGFTICRIDKQMLSAAMTSTISNNLRFRLVRCPSSGCPYMVYLHDLNDHLERYCAFYLTTCAKCEGFVAHKDAGSHFMTCEGAPGVSLPASDVQSMWENHYNACKDLYGTGECSESGTAPGNAINAVYGQFDRYTEQPGSDKPDVPNQALQQPH</sequence>
<dbReference type="SUPFAM" id="SSF49599">
    <property type="entry name" value="TRAF domain-like"/>
    <property type="match status" value="1"/>
</dbReference>
<dbReference type="Gene3D" id="3.30.40.10">
    <property type="entry name" value="Zinc/RING finger domain, C3HC4 (zinc finger)"/>
    <property type="match status" value="1"/>
</dbReference>
<reference evidence="2" key="1">
    <citation type="journal article" date="2020" name="Cell">
        <title>Large-Scale Comparative Analyses of Tick Genomes Elucidate Their Genetic Diversity and Vector Capacities.</title>
        <authorList>
            <consortium name="Tick Genome and Microbiome Consortium (TIGMIC)"/>
            <person name="Jia N."/>
            <person name="Wang J."/>
            <person name="Shi W."/>
            <person name="Du L."/>
            <person name="Sun Y."/>
            <person name="Zhan W."/>
            <person name="Jiang J.F."/>
            <person name="Wang Q."/>
            <person name="Zhang B."/>
            <person name="Ji P."/>
            <person name="Bell-Sakyi L."/>
            <person name="Cui X.M."/>
            <person name="Yuan T.T."/>
            <person name="Jiang B.G."/>
            <person name="Yang W.F."/>
            <person name="Lam T.T."/>
            <person name="Chang Q.C."/>
            <person name="Ding S.J."/>
            <person name="Wang X.J."/>
            <person name="Zhu J.G."/>
            <person name="Ruan X.D."/>
            <person name="Zhao L."/>
            <person name="Wei J.T."/>
            <person name="Ye R.Z."/>
            <person name="Que T.C."/>
            <person name="Du C.H."/>
            <person name="Zhou Y.H."/>
            <person name="Cheng J.X."/>
            <person name="Dai P.F."/>
            <person name="Guo W.B."/>
            <person name="Han X.H."/>
            <person name="Huang E.J."/>
            <person name="Li L.F."/>
            <person name="Wei W."/>
            <person name="Gao Y.C."/>
            <person name="Liu J.Z."/>
            <person name="Shao H.Z."/>
            <person name="Wang X."/>
            <person name="Wang C.C."/>
            <person name="Yang T.C."/>
            <person name="Huo Q.B."/>
            <person name="Li W."/>
            <person name="Chen H.Y."/>
            <person name="Chen S.E."/>
            <person name="Zhou L.G."/>
            <person name="Ni X.B."/>
            <person name="Tian J.H."/>
            <person name="Sheng Y."/>
            <person name="Liu T."/>
            <person name="Pan Y.S."/>
            <person name="Xia L.Y."/>
            <person name="Li J."/>
            <person name="Zhao F."/>
            <person name="Cao W.C."/>
        </authorList>
    </citation>
    <scope>NUCLEOTIDE SEQUENCE</scope>
    <source>
        <strain evidence="2">Rmic-2018</strain>
    </source>
</reference>
<protein>
    <submittedName>
        <fullName evidence="2">Uncharacterized protein</fullName>
    </submittedName>
</protein>